<name>A0A8H4B9L6_MUCCL</name>
<accession>A0A8H4B9L6</accession>
<keyword evidence="1 2" id="KW-0694">RNA-binding</keyword>
<evidence type="ECO:0000313" key="6">
    <source>
        <dbReference type="Proteomes" id="UP000469890"/>
    </source>
</evidence>
<evidence type="ECO:0000256" key="1">
    <source>
        <dbReference type="ARBA" id="ARBA00022884"/>
    </source>
</evidence>
<dbReference type="GO" id="GO:0003723">
    <property type="term" value="F:RNA binding"/>
    <property type="evidence" value="ECO:0007669"/>
    <property type="project" value="UniProtKB-UniRule"/>
</dbReference>
<proteinExistence type="predicted"/>
<dbReference type="AlphaFoldDB" id="A0A8H4B9L6"/>
<dbReference type="EMBL" id="JAAECE010000008">
    <property type="protein sequence ID" value="KAF1798119.1"/>
    <property type="molecule type" value="Genomic_DNA"/>
</dbReference>
<sequence length="399" mass="44543">MSTVDSLLLPIMNNTNSSSIHANSRFQDFNYHHHQHQFLLSPSTSNSILKNGISAYTNNNNSSTLSSTVPGEEISTIFVVGFPENMQEREFQNMFIFSPGFEAATLKLPPTSLNNSKHDFEDDSNRKQIIGFAKFRTRQEALDAKEVLNGKKIDTDKVLKAEMAKKNLHTKRGLLHEPSTSTTKSLYEAFYSVPINEISPSTSPTHSYITASNQQQQQQPPPSYHIHPQQHHLHQQPQHSLFGMMGNQFTTNQSTSIYPTHSSPSLLSSMSPPLQKEDVLASHLLQKLVLSTSSPMPTSSISTNNVDQNPPCNTLYVGNLPANTNEDELRQLFTHCLGYKRCSFRVKSNGPMCFVEFDDLKYAALALKEMQGIPLSNSVKGGIRLSYSKNPLGVRQNMA</sequence>
<dbReference type="PANTHER" id="PTHR10501">
    <property type="entry name" value="U1 SMALL NUCLEAR RIBONUCLEOPROTEIN A/U2 SMALL NUCLEAR RIBONUCLEOPROTEIN B"/>
    <property type="match status" value="1"/>
</dbReference>
<dbReference type="SMART" id="SM00360">
    <property type="entry name" value="RRM"/>
    <property type="match status" value="2"/>
</dbReference>
<protein>
    <recommendedName>
        <fullName evidence="4">RRM domain-containing protein</fullName>
    </recommendedName>
</protein>
<organism evidence="5 6">
    <name type="scientific">Mucor circinelloides f. lusitanicus</name>
    <name type="common">Mucor racemosus var. lusitanicus</name>
    <dbReference type="NCBI Taxonomy" id="29924"/>
    <lineage>
        <taxon>Eukaryota</taxon>
        <taxon>Fungi</taxon>
        <taxon>Fungi incertae sedis</taxon>
        <taxon>Mucoromycota</taxon>
        <taxon>Mucoromycotina</taxon>
        <taxon>Mucoromycetes</taxon>
        <taxon>Mucorales</taxon>
        <taxon>Mucorineae</taxon>
        <taxon>Mucoraceae</taxon>
        <taxon>Mucor</taxon>
    </lineage>
</organism>
<reference evidence="5 6" key="1">
    <citation type="submission" date="2019-09" db="EMBL/GenBank/DDBJ databases">
        <authorList>
            <consortium name="DOE Joint Genome Institute"/>
            <person name="Mondo S.J."/>
            <person name="Navarro-Mendoza M.I."/>
            <person name="Perez-Arques C."/>
            <person name="Panchal S."/>
            <person name="Nicolas F.E."/>
            <person name="Ganguly P."/>
            <person name="Pangilinan J."/>
            <person name="Grigoriev I."/>
            <person name="Heitman J."/>
            <person name="Sanya K."/>
            <person name="Garre V."/>
        </authorList>
    </citation>
    <scope>NUCLEOTIDE SEQUENCE [LARGE SCALE GENOMIC DNA]</scope>
    <source>
        <strain evidence="5 6">MU402</strain>
    </source>
</reference>
<evidence type="ECO:0000256" key="3">
    <source>
        <dbReference type="SAM" id="MobiDB-lite"/>
    </source>
</evidence>
<dbReference type="InterPro" id="IPR012677">
    <property type="entry name" value="Nucleotide-bd_a/b_plait_sf"/>
</dbReference>
<dbReference type="InterPro" id="IPR035979">
    <property type="entry name" value="RBD_domain_sf"/>
</dbReference>
<dbReference type="SUPFAM" id="SSF54928">
    <property type="entry name" value="RNA-binding domain, RBD"/>
    <property type="match status" value="2"/>
</dbReference>
<feature type="region of interest" description="Disordered" evidence="3">
    <location>
        <begin position="201"/>
        <end position="237"/>
    </location>
</feature>
<dbReference type="Gene3D" id="3.30.70.330">
    <property type="match status" value="2"/>
</dbReference>
<dbReference type="Pfam" id="PF00076">
    <property type="entry name" value="RRM_1"/>
    <property type="match status" value="1"/>
</dbReference>
<evidence type="ECO:0000259" key="4">
    <source>
        <dbReference type="PROSITE" id="PS50102"/>
    </source>
</evidence>
<dbReference type="Proteomes" id="UP000469890">
    <property type="component" value="Unassembled WGS sequence"/>
</dbReference>
<dbReference type="InterPro" id="IPR000504">
    <property type="entry name" value="RRM_dom"/>
</dbReference>
<feature type="domain" description="RRM" evidence="4">
    <location>
        <begin position="313"/>
        <end position="390"/>
    </location>
</feature>
<comment type="caution">
    <text evidence="5">The sequence shown here is derived from an EMBL/GenBank/DDBJ whole genome shotgun (WGS) entry which is preliminary data.</text>
</comment>
<feature type="domain" description="RRM" evidence="4">
    <location>
        <begin position="75"/>
        <end position="166"/>
    </location>
</feature>
<feature type="compositionally biased region" description="Polar residues" evidence="3">
    <location>
        <begin position="201"/>
        <end position="213"/>
    </location>
</feature>
<evidence type="ECO:0000256" key="2">
    <source>
        <dbReference type="PROSITE-ProRule" id="PRU00176"/>
    </source>
</evidence>
<dbReference type="PROSITE" id="PS50102">
    <property type="entry name" value="RRM"/>
    <property type="match status" value="2"/>
</dbReference>
<gene>
    <name evidence="5" type="ORF">FB192DRAFT_1333909</name>
</gene>
<evidence type="ECO:0000313" key="5">
    <source>
        <dbReference type="EMBL" id="KAF1798119.1"/>
    </source>
</evidence>